<dbReference type="RefSeq" id="WP_097942988.1">
    <property type="nucleotide sequence ID" value="NZ_BLKS01000001.1"/>
</dbReference>
<dbReference type="Pfam" id="PF12680">
    <property type="entry name" value="SnoaL_2"/>
    <property type="match status" value="1"/>
</dbReference>
<reference evidence="3 4" key="1">
    <citation type="submission" date="2017-10" db="EMBL/GenBank/DDBJ databases">
        <title>The new phylogeny of genus Mycobacterium.</title>
        <authorList>
            <person name="Tortoli E."/>
            <person name="Trovato A."/>
            <person name="Cirillo D.M."/>
        </authorList>
    </citation>
    <scope>NUCLEOTIDE SEQUENCE [LARGE SCALE GENOMIC DNA]</scope>
    <source>
        <strain evidence="3 4">CCUG37673</strain>
    </source>
</reference>
<evidence type="ECO:0000313" key="5">
    <source>
        <dbReference type="Proteomes" id="UP000465302"/>
    </source>
</evidence>
<evidence type="ECO:0000313" key="2">
    <source>
        <dbReference type="EMBL" id="GFG49436.1"/>
    </source>
</evidence>
<feature type="domain" description="SnoaL-like" evidence="1">
    <location>
        <begin position="9"/>
        <end position="110"/>
    </location>
</feature>
<comment type="caution">
    <text evidence="3">The sequence shown here is derived from an EMBL/GenBank/DDBJ whole genome shotgun (WGS) entry which is preliminary data.</text>
</comment>
<dbReference type="AlphaFoldDB" id="A0A2A7MRA4"/>
<dbReference type="InterPro" id="IPR032710">
    <property type="entry name" value="NTF2-like_dom_sf"/>
</dbReference>
<keyword evidence="4" id="KW-1185">Reference proteome</keyword>
<dbReference type="Proteomes" id="UP000465302">
    <property type="component" value="Unassembled WGS sequence"/>
</dbReference>
<gene>
    <name evidence="3" type="ORF">CQY20_26080</name>
    <name evidence="2" type="ORF">MAGR_08770</name>
</gene>
<evidence type="ECO:0000313" key="3">
    <source>
        <dbReference type="EMBL" id="PEG34342.1"/>
    </source>
</evidence>
<evidence type="ECO:0000313" key="4">
    <source>
        <dbReference type="Proteomes" id="UP000220914"/>
    </source>
</evidence>
<dbReference type="SUPFAM" id="SSF54427">
    <property type="entry name" value="NTF2-like"/>
    <property type="match status" value="1"/>
</dbReference>
<dbReference type="Gene3D" id="3.10.450.50">
    <property type="match status" value="1"/>
</dbReference>
<dbReference type="EMBL" id="BLKS01000001">
    <property type="protein sequence ID" value="GFG49436.1"/>
    <property type="molecule type" value="Genomic_DNA"/>
</dbReference>
<reference evidence="2 5" key="2">
    <citation type="journal article" date="2019" name="Emerg. Microbes Infect.">
        <title>Comprehensive subspecies identification of 175 nontuberculous mycobacteria species based on 7547 genomic profiles.</title>
        <authorList>
            <person name="Matsumoto Y."/>
            <person name="Kinjo T."/>
            <person name="Motooka D."/>
            <person name="Nabeya D."/>
            <person name="Jung N."/>
            <person name="Uechi K."/>
            <person name="Horii T."/>
            <person name="Iida T."/>
            <person name="Fujita J."/>
            <person name="Nakamura S."/>
        </authorList>
    </citation>
    <scope>NUCLEOTIDE SEQUENCE [LARGE SCALE GENOMIC DNA]</scope>
    <source>
        <strain evidence="2 5">JCM 6377</strain>
    </source>
</reference>
<sequence>MSESPESLVRRFFDVWAEPDADVLRTFFHDEAVWVDGPHGVRRGADAIATDIAEQLKSLGGVTVDITTMVREGRTVMLEQVSRAKVGDTPISTVVMAVFEFDEEGRITQWREAYDLKSMNDQIEAASKTIHSGRPKS</sequence>
<accession>A0A2A7MRA4</accession>
<dbReference type="OrthoDB" id="9781757at2"/>
<dbReference type="EMBL" id="PDCP01000068">
    <property type="protein sequence ID" value="PEG34342.1"/>
    <property type="molecule type" value="Genomic_DNA"/>
</dbReference>
<reference evidence="2" key="3">
    <citation type="submission" date="2020-02" db="EMBL/GenBank/DDBJ databases">
        <authorList>
            <person name="Matsumoto Y."/>
            <person name="Motooka D."/>
            <person name="Nakamura S."/>
        </authorList>
    </citation>
    <scope>NUCLEOTIDE SEQUENCE</scope>
    <source>
        <strain evidence="2">JCM 6377</strain>
    </source>
</reference>
<organism evidence="3 4">
    <name type="scientific">Mycolicibacterium agri</name>
    <name type="common">Mycobacterium agri</name>
    <dbReference type="NCBI Taxonomy" id="36811"/>
    <lineage>
        <taxon>Bacteria</taxon>
        <taxon>Bacillati</taxon>
        <taxon>Actinomycetota</taxon>
        <taxon>Actinomycetes</taxon>
        <taxon>Mycobacteriales</taxon>
        <taxon>Mycobacteriaceae</taxon>
        <taxon>Mycolicibacterium</taxon>
    </lineage>
</organism>
<proteinExistence type="predicted"/>
<dbReference type="Proteomes" id="UP000220914">
    <property type="component" value="Unassembled WGS sequence"/>
</dbReference>
<dbReference type="InterPro" id="IPR037401">
    <property type="entry name" value="SnoaL-like"/>
</dbReference>
<name>A0A2A7MRA4_MYCAG</name>
<protein>
    <recommendedName>
        <fullName evidence="1">SnoaL-like domain-containing protein</fullName>
    </recommendedName>
</protein>
<evidence type="ECO:0000259" key="1">
    <source>
        <dbReference type="Pfam" id="PF12680"/>
    </source>
</evidence>